<proteinExistence type="predicted"/>
<comment type="caution">
    <text evidence="2">The sequence shown here is derived from an EMBL/GenBank/DDBJ whole genome shotgun (WGS) entry which is preliminary data.</text>
</comment>
<dbReference type="EMBL" id="MNPJ01000022">
    <property type="protein sequence ID" value="OQS54141.1"/>
    <property type="molecule type" value="Genomic_DNA"/>
</dbReference>
<feature type="compositionally biased region" description="Basic and acidic residues" evidence="1">
    <location>
        <begin position="117"/>
        <end position="130"/>
    </location>
</feature>
<name>A0A1W0E4J6_9MICR</name>
<dbReference type="AlphaFoldDB" id="A0A1W0E4J6"/>
<gene>
    <name evidence="2" type="ORF">EHP00_1149</name>
</gene>
<feature type="compositionally biased region" description="Basic and acidic residues" evidence="1">
    <location>
        <begin position="90"/>
        <end position="107"/>
    </location>
</feature>
<feature type="compositionally biased region" description="Polar residues" evidence="1">
    <location>
        <begin position="78"/>
        <end position="87"/>
    </location>
</feature>
<feature type="region of interest" description="Disordered" evidence="1">
    <location>
        <begin position="15"/>
        <end position="143"/>
    </location>
</feature>
<keyword evidence="3" id="KW-1185">Reference proteome</keyword>
<evidence type="ECO:0000256" key="1">
    <source>
        <dbReference type="SAM" id="MobiDB-lite"/>
    </source>
</evidence>
<dbReference type="VEuPathDB" id="MicrosporidiaDB:EHP00_1149"/>
<feature type="compositionally biased region" description="Basic residues" evidence="1">
    <location>
        <begin position="56"/>
        <end position="69"/>
    </location>
</feature>
<dbReference type="Proteomes" id="UP000192758">
    <property type="component" value="Unassembled WGS sequence"/>
</dbReference>
<sequence>MSNELREFNFTKIKKDNFVGNNNPQKDSKEETKKSKPKKTKRAEKAENSDAFQSGKKPKKTPKSSKKTKKEILEENETVNNFLQNNLMVIDREDIFEETKKVEDDKKKTKKVSKTTNKTENESNKVEKEPKKKRGRPSKKTMAQKQIEIAKNDISSSVIHEQSLGNFSNDFFINEEKPKRVEKEETVINAQNLNDFILQAVEIYSSSKICPNKENKNEIKEIKSKALQGYFSE</sequence>
<organism evidence="2 3">
    <name type="scientific">Ecytonucleospora hepatopenaei</name>
    <dbReference type="NCBI Taxonomy" id="646526"/>
    <lineage>
        <taxon>Eukaryota</taxon>
        <taxon>Fungi</taxon>
        <taxon>Fungi incertae sedis</taxon>
        <taxon>Microsporidia</taxon>
        <taxon>Enterocytozoonidae</taxon>
        <taxon>Ecytonucleospora</taxon>
    </lineage>
</organism>
<evidence type="ECO:0000313" key="2">
    <source>
        <dbReference type="EMBL" id="OQS54141.1"/>
    </source>
</evidence>
<accession>A0A1W0E4J6</accession>
<evidence type="ECO:0000313" key="3">
    <source>
        <dbReference type="Proteomes" id="UP000192758"/>
    </source>
</evidence>
<reference evidence="2 3" key="1">
    <citation type="journal article" date="2017" name="Environ. Microbiol.">
        <title>Decay of the glycolytic pathway and adaptation to intranuclear parasitism within Enterocytozoonidae microsporidia.</title>
        <authorList>
            <person name="Wiredu Boakye D."/>
            <person name="Jaroenlak P."/>
            <person name="Prachumwat A."/>
            <person name="Williams T.A."/>
            <person name="Bateman K.S."/>
            <person name="Itsathitphaisarn O."/>
            <person name="Sritunyalucksana K."/>
            <person name="Paszkiewicz K.H."/>
            <person name="Moore K.A."/>
            <person name="Stentiford G.D."/>
            <person name="Williams B.A."/>
        </authorList>
    </citation>
    <scope>NUCLEOTIDE SEQUENCE [LARGE SCALE GENOMIC DNA]</scope>
    <source>
        <strain evidence="2 3">TH1</strain>
    </source>
</reference>
<protein>
    <submittedName>
        <fullName evidence="2">Uncharacterized protein</fullName>
    </submittedName>
</protein>